<dbReference type="SUPFAM" id="SSF51735">
    <property type="entry name" value="NAD(P)-binding Rossmann-fold domains"/>
    <property type="match status" value="1"/>
</dbReference>
<organism evidence="4 5">
    <name type="scientific">Streptomyces solicavernae</name>
    <dbReference type="NCBI Taxonomy" id="3043614"/>
    <lineage>
        <taxon>Bacteria</taxon>
        <taxon>Bacillati</taxon>
        <taxon>Actinomycetota</taxon>
        <taxon>Actinomycetes</taxon>
        <taxon>Kitasatosporales</taxon>
        <taxon>Streptomycetaceae</taxon>
        <taxon>Streptomyces</taxon>
    </lineage>
</organism>
<dbReference type="Pfam" id="PF00107">
    <property type="entry name" value="ADH_zinc_N"/>
    <property type="match status" value="1"/>
</dbReference>
<evidence type="ECO:0000256" key="2">
    <source>
        <dbReference type="ARBA" id="ARBA00023002"/>
    </source>
</evidence>
<proteinExistence type="predicted"/>
<dbReference type="InterPro" id="IPR013154">
    <property type="entry name" value="ADH-like_N"/>
</dbReference>
<gene>
    <name evidence="4" type="ORF">QIS99_23585</name>
</gene>
<dbReference type="InterPro" id="IPR011032">
    <property type="entry name" value="GroES-like_sf"/>
</dbReference>
<dbReference type="InterPro" id="IPR036291">
    <property type="entry name" value="NAD(P)-bd_dom_sf"/>
</dbReference>
<keyword evidence="5" id="KW-1185">Reference proteome</keyword>
<dbReference type="RefSeq" id="WP_282515613.1">
    <property type="nucleotide sequence ID" value="NZ_JASCIR010000024.1"/>
</dbReference>
<dbReference type="InterPro" id="IPR020843">
    <property type="entry name" value="ER"/>
</dbReference>
<keyword evidence="1" id="KW-0521">NADP</keyword>
<dbReference type="Pfam" id="PF08240">
    <property type="entry name" value="ADH_N"/>
    <property type="match status" value="1"/>
</dbReference>
<reference evidence="4 5" key="1">
    <citation type="submission" date="2023-05" db="EMBL/GenBank/DDBJ databases">
        <title>Draft genome sequence of Streptomyces sp. B-S-A8 isolated from a cave soil in Thailand.</title>
        <authorList>
            <person name="Chamroensaksri N."/>
            <person name="Muangham S."/>
        </authorList>
    </citation>
    <scope>NUCLEOTIDE SEQUENCE [LARGE SCALE GENOMIC DNA]</scope>
    <source>
        <strain evidence="4 5">B-S-A8</strain>
    </source>
</reference>
<evidence type="ECO:0000313" key="4">
    <source>
        <dbReference type="EMBL" id="MDI3389155.1"/>
    </source>
</evidence>
<name>A0ABT6RXM7_9ACTN</name>
<keyword evidence="2" id="KW-0560">Oxidoreductase</keyword>
<sequence length="329" mass="34299">MRAVRIRPTPDGGVPVVVDLPDPTPGPGQVLVRVRASSLNRGELLQASRVKDGDPVPTGVELAGEIAALGEGVTGWQPGDAVAAHGTGTQAELVVVSAGALMRKPDSSSWAEAGSFLNAFMTAHDALVTNGRMAPGECVLVNAATGGVGLAAVQLARALGAGTVIATTTSAAKARTLYEQGAHHVIDVCAQDQVAAVAEITRDRGVDVIVDSVGGTVFDDNLTSLAVRGRLVQVGRMGSARAEIDLAQLWRKRLNLIGVTFATRTEEERLACIRAAERDLSDLWEQRVVVPVVDRDFPLEDIGAAYDHMSKSGHTGKIALLMAAPAGDR</sequence>
<comment type="caution">
    <text evidence="4">The sequence shown here is derived from an EMBL/GenBank/DDBJ whole genome shotgun (WGS) entry which is preliminary data.</text>
</comment>
<protein>
    <submittedName>
        <fullName evidence="4">Zinc-binding dehydrogenase</fullName>
    </submittedName>
</protein>
<dbReference type="Proteomes" id="UP001224661">
    <property type="component" value="Unassembled WGS sequence"/>
</dbReference>
<dbReference type="SMART" id="SM00829">
    <property type="entry name" value="PKS_ER"/>
    <property type="match status" value="1"/>
</dbReference>
<accession>A0ABT6RXM7</accession>
<dbReference type="Gene3D" id="3.40.50.720">
    <property type="entry name" value="NAD(P)-binding Rossmann-like Domain"/>
    <property type="match status" value="1"/>
</dbReference>
<dbReference type="PANTHER" id="PTHR48106:SF18">
    <property type="entry name" value="QUINONE OXIDOREDUCTASE PIG3"/>
    <property type="match status" value="1"/>
</dbReference>
<dbReference type="InterPro" id="IPR013149">
    <property type="entry name" value="ADH-like_C"/>
</dbReference>
<dbReference type="Gene3D" id="3.90.180.10">
    <property type="entry name" value="Medium-chain alcohol dehydrogenases, catalytic domain"/>
    <property type="match status" value="1"/>
</dbReference>
<evidence type="ECO:0000313" key="5">
    <source>
        <dbReference type="Proteomes" id="UP001224661"/>
    </source>
</evidence>
<feature type="domain" description="Enoyl reductase (ER)" evidence="3">
    <location>
        <begin position="13"/>
        <end position="320"/>
    </location>
</feature>
<evidence type="ECO:0000259" key="3">
    <source>
        <dbReference type="SMART" id="SM00829"/>
    </source>
</evidence>
<dbReference type="PANTHER" id="PTHR48106">
    <property type="entry name" value="QUINONE OXIDOREDUCTASE PIG3-RELATED"/>
    <property type="match status" value="1"/>
</dbReference>
<evidence type="ECO:0000256" key="1">
    <source>
        <dbReference type="ARBA" id="ARBA00022857"/>
    </source>
</evidence>
<dbReference type="EMBL" id="JASCIR010000024">
    <property type="protein sequence ID" value="MDI3389155.1"/>
    <property type="molecule type" value="Genomic_DNA"/>
</dbReference>
<dbReference type="SUPFAM" id="SSF50129">
    <property type="entry name" value="GroES-like"/>
    <property type="match status" value="1"/>
</dbReference>